<dbReference type="EMBL" id="AF396866">
    <property type="protein sequence ID" value="AAK94413.1"/>
    <property type="molecule type" value="Genomic_DNA"/>
</dbReference>
<dbReference type="Proteomes" id="UP000002093">
    <property type="component" value="Segment"/>
</dbReference>
<dbReference type="RefSeq" id="NP_203492.1">
    <property type="nucleotide sequence ID" value="NC_003085.1"/>
</dbReference>
<name>Q94MP1_9CAUD</name>
<accession>Q94MP1</accession>
<organism evidence="1 2">
    <name type="scientific">Myxococcus phage Mx8</name>
    <dbReference type="NCBI Taxonomy" id="49964"/>
    <lineage>
        <taxon>Viruses</taxon>
        <taxon>Duplodnaviria</taxon>
        <taxon>Heunggongvirae</taxon>
        <taxon>Uroviricota</taxon>
        <taxon>Caudoviricetes</taxon>
        <taxon>Myxoctovirus</taxon>
        <taxon>Myxoctovirus Mx8</taxon>
    </lineage>
</organism>
<reference evidence="1 2" key="1">
    <citation type="submission" date="2001-06" db="EMBL/GenBank/DDBJ databases">
        <title>Genome organization of temperate Myxococcus phage Mx8.</title>
        <authorList>
            <person name="Youderian P."/>
            <person name="Walthers D."/>
            <person name="Salmi D."/>
            <person name="Magrini V."/>
            <person name="Hartzell P.L."/>
        </authorList>
    </citation>
    <scope>NUCLEOTIDE SEQUENCE [LARGE SCALE GENOMIC DNA]</scope>
</reference>
<evidence type="ECO:0000313" key="2">
    <source>
        <dbReference type="Proteomes" id="UP000002093"/>
    </source>
</evidence>
<dbReference type="KEGG" id="vg:921774"/>
<evidence type="ECO:0000313" key="1">
    <source>
        <dbReference type="EMBL" id="AAK94413.1"/>
    </source>
</evidence>
<sequence length="170" mass="18912">MPCPAVVTLWGEARICRPKATLYKLYADPWRLWLPLWAHTATPAPVADRQPHRLRLDVRRDWLAERDAALVARLEAGTARRVLTPRPVLVVTTQAAPAQDLVSGVYAVLRDSRLTDAEAATVLGLTAKQVRLLGCGYMRVETEAELQRIEAALREELTRQARVAGLQTGE</sequence>
<dbReference type="GeneID" id="921774"/>
<proteinExistence type="predicted"/>
<keyword evidence="2" id="KW-1185">Reference proteome</keyword>
<protein>
    <submittedName>
        <fullName evidence="1">p78</fullName>
    </submittedName>
</protein>